<accession>A0A8I6R6B2</accession>
<evidence type="ECO:0000313" key="3">
    <source>
        <dbReference type="Proteomes" id="UP000494040"/>
    </source>
</evidence>
<dbReference type="Proteomes" id="UP000494040">
    <property type="component" value="Unassembled WGS sequence"/>
</dbReference>
<dbReference type="RefSeq" id="XP_014239681.1">
    <property type="nucleotide sequence ID" value="XM_014384195.1"/>
</dbReference>
<protein>
    <submittedName>
        <fullName evidence="2">Uncharacterized protein</fullName>
    </submittedName>
</protein>
<proteinExistence type="predicted"/>
<evidence type="ECO:0000256" key="1">
    <source>
        <dbReference type="SAM" id="MobiDB-lite"/>
    </source>
</evidence>
<dbReference type="GeneID" id="106661067"/>
<sequence>MDVRSLKFSDTFFEMMSDTMGSGASVTSPTYIFKSKAESKDLQNSNENEHSQKCVYSNTTNQKKCSTDFKKLGSNFVRNLLRSEFDLPLNLQTPQLSSTLEKEAQQKEEPKSEETRPSLVLLPTRSSQYFKNLILMGDPDTKNHEPNLDPSGDVNRAIKTFSIPTDKLTKLKFLSI</sequence>
<dbReference type="KEGG" id="clec:106661067"/>
<reference evidence="2" key="1">
    <citation type="submission" date="2022-01" db="UniProtKB">
        <authorList>
            <consortium name="EnsemblMetazoa"/>
        </authorList>
    </citation>
    <scope>IDENTIFICATION</scope>
</reference>
<dbReference type="EnsemblMetazoa" id="XM_014384195.1">
    <property type="protein sequence ID" value="XP_014239681.1"/>
    <property type="gene ID" value="LOC106661067"/>
</dbReference>
<evidence type="ECO:0000313" key="2">
    <source>
        <dbReference type="EnsemblMetazoa" id="XP_014239681.1"/>
    </source>
</evidence>
<keyword evidence="3" id="KW-1185">Reference proteome</keyword>
<dbReference type="AlphaFoldDB" id="A0A8I6R6B2"/>
<feature type="compositionally biased region" description="Basic and acidic residues" evidence="1">
    <location>
        <begin position="100"/>
        <end position="116"/>
    </location>
</feature>
<organism evidence="2 3">
    <name type="scientific">Cimex lectularius</name>
    <name type="common">Bed bug</name>
    <name type="synonym">Acanthia lectularia</name>
    <dbReference type="NCBI Taxonomy" id="79782"/>
    <lineage>
        <taxon>Eukaryota</taxon>
        <taxon>Metazoa</taxon>
        <taxon>Ecdysozoa</taxon>
        <taxon>Arthropoda</taxon>
        <taxon>Hexapoda</taxon>
        <taxon>Insecta</taxon>
        <taxon>Pterygota</taxon>
        <taxon>Neoptera</taxon>
        <taxon>Paraneoptera</taxon>
        <taxon>Hemiptera</taxon>
        <taxon>Heteroptera</taxon>
        <taxon>Panheteroptera</taxon>
        <taxon>Cimicomorpha</taxon>
        <taxon>Cimicidae</taxon>
        <taxon>Cimex</taxon>
    </lineage>
</organism>
<feature type="region of interest" description="Disordered" evidence="1">
    <location>
        <begin position="98"/>
        <end position="118"/>
    </location>
</feature>
<name>A0A8I6R6B2_CIMLE</name>